<proteinExistence type="predicted"/>
<comment type="caution">
    <text evidence="1">The sequence shown here is derived from an EMBL/GenBank/DDBJ whole genome shotgun (WGS) entry which is preliminary data.</text>
</comment>
<dbReference type="EMBL" id="BART01008465">
    <property type="protein sequence ID" value="GAG54331.1"/>
    <property type="molecule type" value="Genomic_DNA"/>
</dbReference>
<name>X1A219_9ZZZZ</name>
<accession>X1A219</accession>
<sequence length="256" mass="29345">AKVTESSIIFEDKIFFENNPSDIQLSNLYNNGLNVFNFEELPETINIEYQQVPQDNNFKDNRYTVSYSPNFAEKKLFGVESKIDVKLPFALAQRKDSQSSVEKIFNSIFDAFKGLNKSYKVKSGDRIGFLKVNQNIIPNDLLFIRDGEKVSKDSNSILQSKSLFEEHYNNESPIKKQFVTVTGRDRDPICTVSTSQLIKNNVIKDNQGRTIIVTKNVKSSRDGLYDIEYKRRLKPNDFGFFPASTIQTHITSVNNI</sequence>
<gene>
    <name evidence="1" type="ORF">S01H4_19033</name>
</gene>
<reference evidence="1" key="1">
    <citation type="journal article" date="2014" name="Front. Microbiol.">
        <title>High frequency of phylogenetically diverse reductive dehalogenase-homologous genes in deep subseafloor sedimentary metagenomes.</title>
        <authorList>
            <person name="Kawai M."/>
            <person name="Futagami T."/>
            <person name="Toyoda A."/>
            <person name="Takaki Y."/>
            <person name="Nishi S."/>
            <person name="Hori S."/>
            <person name="Arai W."/>
            <person name="Tsubouchi T."/>
            <person name="Morono Y."/>
            <person name="Uchiyama I."/>
            <person name="Ito T."/>
            <person name="Fujiyama A."/>
            <person name="Inagaki F."/>
            <person name="Takami H."/>
        </authorList>
    </citation>
    <scope>NUCLEOTIDE SEQUENCE</scope>
    <source>
        <strain evidence="1">Expedition CK06-06</strain>
    </source>
</reference>
<feature type="non-terminal residue" evidence="1">
    <location>
        <position position="1"/>
    </location>
</feature>
<protein>
    <submittedName>
        <fullName evidence="1">Uncharacterized protein</fullName>
    </submittedName>
</protein>
<organism evidence="1">
    <name type="scientific">marine sediment metagenome</name>
    <dbReference type="NCBI Taxonomy" id="412755"/>
    <lineage>
        <taxon>unclassified sequences</taxon>
        <taxon>metagenomes</taxon>
        <taxon>ecological metagenomes</taxon>
    </lineage>
</organism>
<dbReference type="AlphaFoldDB" id="X1A219"/>
<evidence type="ECO:0000313" key="1">
    <source>
        <dbReference type="EMBL" id="GAG54331.1"/>
    </source>
</evidence>